<name>A0A271J0Q4_9BACT</name>
<keyword evidence="1" id="KW-0732">Signal</keyword>
<accession>A0A271J0Q4</accession>
<feature type="chain" id="PRO_5012492973" evidence="1">
    <location>
        <begin position="21"/>
        <end position="393"/>
    </location>
</feature>
<protein>
    <submittedName>
        <fullName evidence="2">Uncharacterized protein</fullName>
    </submittedName>
</protein>
<evidence type="ECO:0000313" key="3">
    <source>
        <dbReference type="Proteomes" id="UP000216339"/>
    </source>
</evidence>
<evidence type="ECO:0000256" key="1">
    <source>
        <dbReference type="SAM" id="SignalP"/>
    </source>
</evidence>
<feature type="signal peptide" evidence="1">
    <location>
        <begin position="1"/>
        <end position="20"/>
    </location>
</feature>
<keyword evidence="3" id="KW-1185">Reference proteome</keyword>
<organism evidence="2 3">
    <name type="scientific">Rubrivirga marina</name>
    <dbReference type="NCBI Taxonomy" id="1196024"/>
    <lineage>
        <taxon>Bacteria</taxon>
        <taxon>Pseudomonadati</taxon>
        <taxon>Rhodothermota</taxon>
        <taxon>Rhodothermia</taxon>
        <taxon>Rhodothermales</taxon>
        <taxon>Rubricoccaceae</taxon>
        <taxon>Rubrivirga</taxon>
    </lineage>
</organism>
<dbReference type="RefSeq" id="WP_095510192.1">
    <property type="nucleotide sequence ID" value="NZ_MQWD01000001.1"/>
</dbReference>
<proteinExistence type="predicted"/>
<reference evidence="2 3" key="1">
    <citation type="submission" date="2016-11" db="EMBL/GenBank/DDBJ databases">
        <title>Study of marine rhodopsin-containing bacteria.</title>
        <authorList>
            <person name="Yoshizawa S."/>
            <person name="Kumagai Y."/>
            <person name="Kogure K."/>
        </authorList>
    </citation>
    <scope>NUCLEOTIDE SEQUENCE [LARGE SCALE GENOMIC DNA]</scope>
    <source>
        <strain evidence="2 3">SAORIC-28</strain>
    </source>
</reference>
<sequence>MTPRLALAALALLAPLAARAQFVDDFDDGDVAGWDFFTGDGDATMDFEARDGVARMSVDATADRHNVWWAILKRPVSEFVDLERLAEPGTELRVEARIRLSDAPRRVNVMINTNRTTDFHEHLAEYDVADTDWHTISYTTTDLDVRPGDTLYVQLGMTDWGLGTYHLDLDAYRAEVVDTPAAPDLGEPLPYHPPTPPVTSFAHHLAAAHDAPIRPDEPDVAFGDWRAYDGDRAVPVLSVGGDQWAVLRWDLGGLDGATADGPGLLTLTTHSVARGGGYVAEYGEDLGMEFGKVRVVEVLGGDPDWDDATVTYDRLLDGRPLDEAINGQMIFDTDVAPGGGTTTVTISRPVLQRILDGTTTGLLLRPLGAIHAAFYATEHEDEAARPTLHFSTR</sequence>
<gene>
    <name evidence="2" type="ORF">BSZ37_08815</name>
</gene>
<dbReference type="Gene3D" id="2.60.120.260">
    <property type="entry name" value="Galactose-binding domain-like"/>
    <property type="match status" value="1"/>
</dbReference>
<dbReference type="OrthoDB" id="7053590at2"/>
<dbReference type="EMBL" id="MQWD01000001">
    <property type="protein sequence ID" value="PAP76535.1"/>
    <property type="molecule type" value="Genomic_DNA"/>
</dbReference>
<dbReference type="Proteomes" id="UP000216339">
    <property type="component" value="Unassembled WGS sequence"/>
</dbReference>
<dbReference type="AlphaFoldDB" id="A0A271J0Q4"/>
<evidence type="ECO:0000313" key="2">
    <source>
        <dbReference type="EMBL" id="PAP76535.1"/>
    </source>
</evidence>
<comment type="caution">
    <text evidence="2">The sequence shown here is derived from an EMBL/GenBank/DDBJ whole genome shotgun (WGS) entry which is preliminary data.</text>
</comment>